<evidence type="ECO:0000256" key="3">
    <source>
        <dbReference type="ARBA" id="ARBA00022692"/>
    </source>
</evidence>
<evidence type="ECO:0000256" key="1">
    <source>
        <dbReference type="ARBA" id="ARBA00004141"/>
    </source>
</evidence>
<feature type="transmembrane region" description="Helical" evidence="10">
    <location>
        <begin position="579"/>
        <end position="598"/>
    </location>
</feature>
<evidence type="ECO:0000256" key="5">
    <source>
        <dbReference type="ARBA" id="ARBA00022989"/>
    </source>
</evidence>
<feature type="transmembrane region" description="Helical" evidence="10">
    <location>
        <begin position="369"/>
        <end position="388"/>
    </location>
</feature>
<evidence type="ECO:0000256" key="2">
    <source>
        <dbReference type="ARBA" id="ARBA00008789"/>
    </source>
</evidence>
<comment type="similarity">
    <text evidence="2">Belongs to the XK family.</text>
</comment>
<evidence type="ECO:0000313" key="11">
    <source>
        <dbReference type="EMBL" id="KAK3264724.1"/>
    </source>
</evidence>
<dbReference type="Proteomes" id="UP001190700">
    <property type="component" value="Unassembled WGS sequence"/>
</dbReference>
<feature type="repeat" description="ANK" evidence="8">
    <location>
        <begin position="95"/>
        <end position="127"/>
    </location>
</feature>
<evidence type="ECO:0000256" key="9">
    <source>
        <dbReference type="SAM" id="MobiDB-lite"/>
    </source>
</evidence>
<keyword evidence="5 10" id="KW-1133">Transmembrane helix</keyword>
<dbReference type="GO" id="GO:0005886">
    <property type="term" value="C:plasma membrane"/>
    <property type="evidence" value="ECO:0007669"/>
    <property type="project" value="UniProtKB-ARBA"/>
</dbReference>
<evidence type="ECO:0000256" key="10">
    <source>
        <dbReference type="SAM" id="Phobius"/>
    </source>
</evidence>
<feature type="repeat" description="ANK" evidence="8">
    <location>
        <begin position="201"/>
        <end position="233"/>
    </location>
</feature>
<dbReference type="Pfam" id="PF00023">
    <property type="entry name" value="Ank"/>
    <property type="match status" value="1"/>
</dbReference>
<gene>
    <name evidence="11" type="ORF">CYMTET_26555</name>
</gene>
<keyword evidence="3 10" id="KW-0812">Transmembrane</keyword>
<dbReference type="Pfam" id="PF12796">
    <property type="entry name" value="Ank_2"/>
    <property type="match status" value="2"/>
</dbReference>
<dbReference type="InterPro" id="IPR036770">
    <property type="entry name" value="Ankyrin_rpt-contain_sf"/>
</dbReference>
<comment type="subcellular location">
    <subcellularLocation>
        <location evidence="1">Membrane</location>
        <topology evidence="1">Multi-pass membrane protein</topology>
    </subcellularLocation>
</comment>
<keyword evidence="7 10" id="KW-0472">Membrane</keyword>
<dbReference type="AlphaFoldDB" id="A0AAE0KY14"/>
<evidence type="ECO:0000313" key="12">
    <source>
        <dbReference type="Proteomes" id="UP001190700"/>
    </source>
</evidence>
<feature type="transmembrane region" description="Helical" evidence="10">
    <location>
        <begin position="451"/>
        <end position="470"/>
    </location>
</feature>
<dbReference type="PROSITE" id="PS50297">
    <property type="entry name" value="ANK_REP_REGION"/>
    <property type="match status" value="4"/>
</dbReference>
<dbReference type="PANTHER" id="PTHR24171">
    <property type="entry name" value="ANKYRIN REPEAT DOMAIN-CONTAINING PROTEIN 39-RELATED"/>
    <property type="match status" value="1"/>
</dbReference>
<dbReference type="InterPro" id="IPR002110">
    <property type="entry name" value="Ankyrin_rpt"/>
</dbReference>
<reference evidence="11 12" key="1">
    <citation type="journal article" date="2015" name="Genome Biol. Evol.">
        <title>Comparative Genomics of a Bacterivorous Green Alga Reveals Evolutionary Causalities and Consequences of Phago-Mixotrophic Mode of Nutrition.</title>
        <authorList>
            <person name="Burns J.A."/>
            <person name="Paasch A."/>
            <person name="Narechania A."/>
            <person name="Kim E."/>
        </authorList>
    </citation>
    <scope>NUCLEOTIDE SEQUENCE [LARGE SCALE GENOMIC DNA]</scope>
    <source>
        <strain evidence="11 12">PLY_AMNH</strain>
    </source>
</reference>
<dbReference type="GO" id="GO:0085020">
    <property type="term" value="P:protein K6-linked ubiquitination"/>
    <property type="evidence" value="ECO:0007669"/>
    <property type="project" value="TreeGrafter"/>
</dbReference>
<dbReference type="GO" id="GO:0004842">
    <property type="term" value="F:ubiquitin-protein transferase activity"/>
    <property type="evidence" value="ECO:0007669"/>
    <property type="project" value="TreeGrafter"/>
</dbReference>
<dbReference type="Gene3D" id="1.25.40.20">
    <property type="entry name" value="Ankyrin repeat-containing domain"/>
    <property type="match status" value="3"/>
</dbReference>
<feature type="transmembrane region" description="Helical" evidence="10">
    <location>
        <begin position="408"/>
        <end position="430"/>
    </location>
</feature>
<evidence type="ECO:0000256" key="4">
    <source>
        <dbReference type="ARBA" id="ARBA00022737"/>
    </source>
</evidence>
<feature type="repeat" description="ANK" evidence="8">
    <location>
        <begin position="28"/>
        <end position="60"/>
    </location>
</feature>
<keyword evidence="4" id="KW-0677">Repeat</keyword>
<comment type="caution">
    <text evidence="11">The sequence shown here is derived from an EMBL/GenBank/DDBJ whole genome shotgun (WGS) entry which is preliminary data.</text>
</comment>
<feature type="repeat" description="ANK" evidence="8">
    <location>
        <begin position="128"/>
        <end position="160"/>
    </location>
</feature>
<dbReference type="SUPFAM" id="SSF48403">
    <property type="entry name" value="Ankyrin repeat"/>
    <property type="match status" value="1"/>
</dbReference>
<evidence type="ECO:0000256" key="7">
    <source>
        <dbReference type="ARBA" id="ARBA00023136"/>
    </source>
</evidence>
<name>A0AAE0KY14_9CHLO</name>
<feature type="repeat" description="ANK" evidence="8">
    <location>
        <begin position="61"/>
        <end position="94"/>
    </location>
</feature>
<dbReference type="SMART" id="SM00248">
    <property type="entry name" value="ANK"/>
    <property type="match status" value="6"/>
</dbReference>
<proteinExistence type="inferred from homology"/>
<dbReference type="PRINTS" id="PR01415">
    <property type="entry name" value="ANKYRIN"/>
</dbReference>
<dbReference type="Pfam" id="PF09815">
    <property type="entry name" value="XK-related"/>
    <property type="match status" value="1"/>
</dbReference>
<organism evidence="11 12">
    <name type="scientific">Cymbomonas tetramitiformis</name>
    <dbReference type="NCBI Taxonomy" id="36881"/>
    <lineage>
        <taxon>Eukaryota</taxon>
        <taxon>Viridiplantae</taxon>
        <taxon>Chlorophyta</taxon>
        <taxon>Pyramimonadophyceae</taxon>
        <taxon>Pyramimonadales</taxon>
        <taxon>Pyramimonadaceae</taxon>
        <taxon>Cymbomonas</taxon>
    </lineage>
</organism>
<dbReference type="InterPro" id="IPR018629">
    <property type="entry name" value="XK-rel"/>
</dbReference>
<accession>A0AAE0KY14</accession>
<dbReference type="PROSITE" id="PS50088">
    <property type="entry name" value="ANK_REPEAT"/>
    <property type="match status" value="5"/>
</dbReference>
<feature type="transmembrane region" description="Helical" evidence="10">
    <location>
        <begin position="482"/>
        <end position="515"/>
    </location>
</feature>
<feature type="region of interest" description="Disordered" evidence="9">
    <location>
        <begin position="631"/>
        <end position="662"/>
    </location>
</feature>
<evidence type="ECO:0000256" key="6">
    <source>
        <dbReference type="ARBA" id="ARBA00023043"/>
    </source>
</evidence>
<protein>
    <submittedName>
        <fullName evidence="11">Uncharacterized protein</fullName>
    </submittedName>
</protein>
<keyword evidence="6 8" id="KW-0040">ANK repeat</keyword>
<sequence length="662" mass="72818">MTGVKLQLLAKSVNLVKKGHQHDDPESGEVSALQAAVKAEKVEEVEELLLSGAEVNKRDNRGRTALHWAAMSNCNITVLERLLCKEATINAKDKRGRTPLHYAVEQGKTETARVLLRNGADVGALFDGGTTALHLAARDGYREMVSLLLKYSNESAIESHADQGRSAMMWAVIGGNVEVVEELLDAKALPTEKYPAGDPEQGRSLLHTAVSRGNKGIVEALLQAGASAEVQDAQGKKPLDYTDDPALPNRDVIRMILLSYASNRVVAAGGAVETLSQVVNLTSGTVLGYLNLLTDFFVALNFLSEGDTNWYTLSFACISLPGIVHGILQGVRGFKESAIRSVFFMELGHSTLESVKTGTKTPNYMAMKVLELALESIPMSIIQLYVLIKDYTEWDQPSLQTEKNRPKILLFLSICFSFLSVMQTAAMMTLENEDSAWKGLLEGSTGMVIALFYYVGDVWTHIGIFAVFAYTHNEYLPVALSAMLFTMFVLLRLALGSSVMGIGRAILLSPLMMFVDFPLKPDKTTGLHNDWMWQRTLPISTAMFLVLATVMYVVPVQELPNYDHSNIGEDSDHGTLADRLLYCFGIALVVKFSAFTLIMRRKYFTPKLPTQTERTRQPSVLKAMDSVAMSEFSPRAPDTGQREQGRISTNPLFSDDPADPEA</sequence>
<keyword evidence="12" id="KW-1185">Reference proteome</keyword>
<dbReference type="EMBL" id="LGRX02014386">
    <property type="protein sequence ID" value="KAK3264724.1"/>
    <property type="molecule type" value="Genomic_DNA"/>
</dbReference>
<feature type="transmembrane region" description="Helical" evidence="10">
    <location>
        <begin position="536"/>
        <end position="554"/>
    </location>
</feature>
<evidence type="ECO:0000256" key="8">
    <source>
        <dbReference type="PROSITE-ProRule" id="PRU00023"/>
    </source>
</evidence>